<evidence type="ECO:0000259" key="2">
    <source>
        <dbReference type="PROSITE" id="PS51464"/>
    </source>
</evidence>
<dbReference type="GO" id="GO:0097367">
    <property type="term" value="F:carbohydrate derivative binding"/>
    <property type="evidence" value="ECO:0007669"/>
    <property type="project" value="InterPro"/>
</dbReference>
<keyword evidence="1" id="KW-0677">Repeat</keyword>
<dbReference type="PANTHER" id="PTHR10937">
    <property type="entry name" value="GLUCOSAMINE--FRUCTOSE-6-PHOSPHATE AMINOTRANSFERASE, ISOMERIZING"/>
    <property type="match status" value="1"/>
</dbReference>
<dbReference type="EMBL" id="JAAIRY010000027">
    <property type="protein sequence ID" value="NSI66206.1"/>
    <property type="molecule type" value="Genomic_DNA"/>
</dbReference>
<organism evidence="3 5">
    <name type="scientific">Mediterraneibacter gnavus</name>
    <name type="common">Ruminococcus gnavus</name>
    <dbReference type="NCBI Taxonomy" id="33038"/>
    <lineage>
        <taxon>Bacteria</taxon>
        <taxon>Bacillati</taxon>
        <taxon>Bacillota</taxon>
        <taxon>Clostridia</taxon>
        <taxon>Lachnospirales</taxon>
        <taxon>Lachnospiraceae</taxon>
        <taxon>Mediterraneibacter</taxon>
    </lineage>
</organism>
<dbReference type="Gene3D" id="3.40.50.10490">
    <property type="entry name" value="Glucose-6-phosphate isomerase like protein, domain 1"/>
    <property type="match status" value="2"/>
</dbReference>
<dbReference type="InterPro" id="IPR035490">
    <property type="entry name" value="GlmS/FrlB_SIS"/>
</dbReference>
<dbReference type="GO" id="GO:0006047">
    <property type="term" value="P:UDP-N-acetylglucosamine metabolic process"/>
    <property type="evidence" value="ECO:0007669"/>
    <property type="project" value="TreeGrafter"/>
</dbReference>
<dbReference type="PROSITE" id="PS51464">
    <property type="entry name" value="SIS"/>
    <property type="match status" value="2"/>
</dbReference>
<dbReference type="AlphaFoldDB" id="A0A2N5NT87"/>
<reference evidence="3" key="3">
    <citation type="submission" date="2022-12" db="EMBL/GenBank/DDBJ databases">
        <title>Genome of R. gnavus strain RSHDN_120.</title>
        <authorList>
            <person name="Abdugheni R."/>
        </authorList>
    </citation>
    <scope>NUCLEOTIDE SEQUENCE</scope>
    <source>
        <strain evidence="3">RSHDN_120</strain>
    </source>
</reference>
<dbReference type="Proteomes" id="UP001149331">
    <property type="component" value="Unassembled WGS sequence"/>
</dbReference>
<feature type="domain" description="SIS" evidence="2">
    <location>
        <begin position="32"/>
        <end position="181"/>
    </location>
</feature>
<evidence type="ECO:0000313" key="4">
    <source>
        <dbReference type="EMBL" id="NSI66206.1"/>
    </source>
</evidence>
<accession>A0A2N5NT87</accession>
<dbReference type="RefSeq" id="WP_004841870.1">
    <property type="nucleotide sequence ID" value="NZ_CAXSNP010000009.1"/>
</dbReference>
<dbReference type="SUPFAM" id="SSF53697">
    <property type="entry name" value="SIS domain"/>
    <property type="match status" value="1"/>
</dbReference>
<reference evidence="4" key="2">
    <citation type="submission" date="2020-02" db="EMBL/GenBank/DDBJ databases">
        <authorList>
            <person name="Littmann E."/>
            <person name="Sorbara M."/>
        </authorList>
    </citation>
    <scope>NUCLEOTIDE SEQUENCE</scope>
    <source>
        <strain evidence="4">MSK.11.9</strain>
    </source>
</reference>
<dbReference type="CDD" id="cd05008">
    <property type="entry name" value="SIS_GlmS_GlmD_1"/>
    <property type="match status" value="1"/>
</dbReference>
<evidence type="ECO:0000313" key="3">
    <source>
        <dbReference type="EMBL" id="MDE1204550.1"/>
    </source>
</evidence>
<evidence type="ECO:0000256" key="1">
    <source>
        <dbReference type="ARBA" id="ARBA00022737"/>
    </source>
</evidence>
<dbReference type="CDD" id="cd05009">
    <property type="entry name" value="SIS_GlmS_GlmD_2"/>
    <property type="match status" value="1"/>
</dbReference>
<gene>
    <name evidence="4" type="ORF">G4981_13115</name>
    <name evidence="3" type="ORF">O4N78_13425</name>
</gene>
<comment type="caution">
    <text evidence="3">The sequence shown here is derived from an EMBL/GenBank/DDBJ whole genome shotgun (WGS) entry which is preliminary data.</text>
</comment>
<dbReference type="InterPro" id="IPR035466">
    <property type="entry name" value="GlmS/AgaS_SIS"/>
</dbReference>
<dbReference type="Proteomes" id="UP001296581">
    <property type="component" value="Unassembled WGS sequence"/>
</dbReference>
<dbReference type="InterPro" id="IPR001347">
    <property type="entry name" value="SIS_dom"/>
</dbReference>
<name>A0A2N5NT87_MEDGN</name>
<dbReference type="InterPro" id="IPR046348">
    <property type="entry name" value="SIS_dom_sf"/>
</dbReference>
<evidence type="ECO:0000313" key="5">
    <source>
        <dbReference type="Proteomes" id="UP001149331"/>
    </source>
</evidence>
<dbReference type="GO" id="GO:0006002">
    <property type="term" value="P:fructose 6-phosphate metabolic process"/>
    <property type="evidence" value="ECO:0007669"/>
    <property type="project" value="TreeGrafter"/>
</dbReference>
<sequence length="375" mass="42091">MSLRTAMMDEIMEQGELLQEIFENRKEITKKFVKLCKEQQFKKIYFVGNGSPYYAGYTLSFAAEKLMGADAVAIPAGVFHNHCVFNRAKQYANDEILLVCPAESGRSKGQVDAAHRAKEVGIKVMSTTLNPNGILAGYSDIVLTKPGQHEQAMAATKGQTMGILLIFLNFLEAAYQTGKITEETYQMYLEGCKHLSVNVKKSIQDTCNWFWENKSRVMGAGKYFLIGYGANYGTVQEAGLKFLECHGKPTYALELEESLHGPFRALHKDDMVFFVAAEKGNERNRMEALAEAIEPYCKHRIIIQSTKELAQADSLRIHSSDLELINTMEYLIPFQVLSFLIADEMGIDLSIPLVASLDDAMSPAYEDENENREKL</sequence>
<reference evidence="4" key="1">
    <citation type="journal article" date="2020" name="Cell Host Microbe">
        <title>Functional and Genomic Variation between Human-Derived Isolates of Lachnospiraceae Reveals Inter- and Intra-Species Diversity.</title>
        <authorList>
            <person name="Sorbara M.T."/>
            <person name="Littmann E.R."/>
            <person name="Fontana E."/>
            <person name="Moody T.U."/>
            <person name="Kohout C.E."/>
            <person name="Gjonbalaj M."/>
            <person name="Eaton V."/>
            <person name="Seok R."/>
            <person name="Leiner I.M."/>
            <person name="Pamer E.G."/>
        </authorList>
    </citation>
    <scope>NUCLEOTIDE SEQUENCE</scope>
    <source>
        <strain evidence="4">MSK.11.9</strain>
    </source>
</reference>
<protein>
    <recommendedName>
        <fullName evidence="2">SIS domain-containing protein</fullName>
    </recommendedName>
</protein>
<proteinExistence type="predicted"/>
<dbReference type="EMBL" id="JAPZEG010000017">
    <property type="protein sequence ID" value="MDE1204550.1"/>
    <property type="molecule type" value="Genomic_DNA"/>
</dbReference>
<dbReference type="GO" id="GO:0004360">
    <property type="term" value="F:glutamine-fructose-6-phosphate transaminase (isomerizing) activity"/>
    <property type="evidence" value="ECO:0007669"/>
    <property type="project" value="TreeGrafter"/>
</dbReference>
<dbReference type="GO" id="GO:0006487">
    <property type="term" value="P:protein N-linked glycosylation"/>
    <property type="evidence" value="ECO:0007669"/>
    <property type="project" value="TreeGrafter"/>
</dbReference>
<feature type="domain" description="SIS" evidence="2">
    <location>
        <begin position="213"/>
        <end position="352"/>
    </location>
</feature>
<dbReference type="GeneID" id="57433325"/>
<dbReference type="PANTHER" id="PTHR10937:SF17">
    <property type="entry name" value="GLUCOSAMINE-FRUCTOSE-6-PHOSPHATE AMINOTRANSFERASE"/>
    <property type="match status" value="1"/>
</dbReference>